<comment type="caution">
    <text evidence="2">The sequence shown here is derived from an EMBL/GenBank/DDBJ whole genome shotgun (WGS) entry which is preliminary data.</text>
</comment>
<evidence type="ECO:0000313" key="2">
    <source>
        <dbReference type="EMBL" id="GMF35421.1"/>
    </source>
</evidence>
<organism evidence="2 3">
    <name type="scientific">Phytophthora fragariaefolia</name>
    <dbReference type="NCBI Taxonomy" id="1490495"/>
    <lineage>
        <taxon>Eukaryota</taxon>
        <taxon>Sar</taxon>
        <taxon>Stramenopiles</taxon>
        <taxon>Oomycota</taxon>
        <taxon>Peronosporomycetes</taxon>
        <taxon>Peronosporales</taxon>
        <taxon>Peronosporaceae</taxon>
        <taxon>Phytophthora</taxon>
    </lineage>
</organism>
<evidence type="ECO:0000256" key="1">
    <source>
        <dbReference type="SAM" id="MobiDB-lite"/>
    </source>
</evidence>
<name>A0A9W6XBD3_9STRA</name>
<protein>
    <submittedName>
        <fullName evidence="2">Unnamed protein product</fullName>
    </submittedName>
</protein>
<proteinExistence type="predicted"/>
<accession>A0A9W6XBD3</accession>
<feature type="region of interest" description="Disordered" evidence="1">
    <location>
        <begin position="1"/>
        <end position="20"/>
    </location>
</feature>
<feature type="compositionally biased region" description="Basic and acidic residues" evidence="1">
    <location>
        <begin position="8"/>
        <end position="20"/>
    </location>
</feature>
<evidence type="ECO:0000313" key="3">
    <source>
        <dbReference type="Proteomes" id="UP001165121"/>
    </source>
</evidence>
<feature type="compositionally biased region" description="Polar residues" evidence="1">
    <location>
        <begin position="71"/>
        <end position="80"/>
    </location>
</feature>
<dbReference type="OrthoDB" id="125258at2759"/>
<sequence>MSTSANPKKKETYDEKKAAHPPFDDKEFEVLFERMKLKLERKELWPYYEKDVVEPEESKQDEHAKWKKSLRVQTRYSTTG</sequence>
<dbReference type="Proteomes" id="UP001165121">
    <property type="component" value="Unassembled WGS sequence"/>
</dbReference>
<keyword evidence="3" id="KW-1185">Reference proteome</keyword>
<dbReference type="EMBL" id="BSXT01000870">
    <property type="protein sequence ID" value="GMF35421.1"/>
    <property type="molecule type" value="Genomic_DNA"/>
</dbReference>
<dbReference type="AlphaFoldDB" id="A0A9W6XBD3"/>
<gene>
    <name evidence="2" type="ORF">Pfra01_000937000</name>
</gene>
<reference evidence="2" key="1">
    <citation type="submission" date="2023-04" db="EMBL/GenBank/DDBJ databases">
        <title>Phytophthora fragariaefolia NBRC 109709.</title>
        <authorList>
            <person name="Ichikawa N."/>
            <person name="Sato H."/>
            <person name="Tonouchi N."/>
        </authorList>
    </citation>
    <scope>NUCLEOTIDE SEQUENCE</scope>
    <source>
        <strain evidence="2">NBRC 109709</strain>
    </source>
</reference>
<feature type="region of interest" description="Disordered" evidence="1">
    <location>
        <begin position="56"/>
        <end position="80"/>
    </location>
</feature>